<dbReference type="EMBL" id="SJJZ01000001">
    <property type="protein sequence ID" value="TCC12159.1"/>
    <property type="molecule type" value="Genomic_DNA"/>
</dbReference>
<dbReference type="Pfam" id="PF10604">
    <property type="entry name" value="Polyketide_cyc2"/>
    <property type="match status" value="1"/>
</dbReference>
<dbReference type="RefSeq" id="WP_131337431.1">
    <property type="nucleotide sequence ID" value="NZ_SJJZ01000001.1"/>
</dbReference>
<dbReference type="InterPro" id="IPR019587">
    <property type="entry name" value="Polyketide_cyclase/dehydratase"/>
</dbReference>
<evidence type="ECO:0000313" key="1">
    <source>
        <dbReference type="EMBL" id="TCC12159.1"/>
    </source>
</evidence>
<dbReference type="InterPro" id="IPR023393">
    <property type="entry name" value="START-like_dom_sf"/>
</dbReference>
<reference evidence="1 2" key="1">
    <citation type="submission" date="2019-02" db="EMBL/GenBank/DDBJ databases">
        <title>Kribbella capetownensis sp. nov. and Kribbella speibonae sp. nov., isolated from soil.</title>
        <authorList>
            <person name="Curtis S.M."/>
            <person name="Norton I."/>
            <person name="Everest G.J."/>
            <person name="Meyers P.R."/>
        </authorList>
    </citation>
    <scope>NUCLEOTIDE SEQUENCE [LARGE SCALE GENOMIC DNA]</scope>
    <source>
        <strain evidence="1 2">KCTC 29219</strain>
    </source>
</reference>
<dbReference type="Proteomes" id="UP000292346">
    <property type="component" value="Unassembled WGS sequence"/>
</dbReference>
<protein>
    <recommendedName>
        <fullName evidence="3">Polyketide cyclase/dehydrase/lipid transport protein</fullName>
    </recommendedName>
</protein>
<comment type="caution">
    <text evidence="1">The sequence shown here is derived from an EMBL/GenBank/DDBJ whole genome shotgun (WGS) entry which is preliminary data.</text>
</comment>
<dbReference type="OrthoDB" id="4164084at2"/>
<name>A0A4R0HW94_9ACTN</name>
<evidence type="ECO:0008006" key="3">
    <source>
        <dbReference type="Google" id="ProtNLM"/>
    </source>
</evidence>
<keyword evidence="2" id="KW-1185">Reference proteome</keyword>
<sequence length="134" mass="14859">MEKATETIHAGQAAIRQVLLDALGLPEWNEAFIAIDGPRETNPGTRYALRVRPGFSGELQYTVVEVDRIEIVWQVPGFREVGTWAIGADSVVTHTFEQSGPLATVLRPAYRNIATIRLARLANRVRQLQLAHTA</sequence>
<gene>
    <name evidence="1" type="ORF">E0H45_13335</name>
</gene>
<dbReference type="Gene3D" id="3.30.530.20">
    <property type="match status" value="1"/>
</dbReference>
<organism evidence="1 2">
    <name type="scientific">Kribbella soli</name>
    <dbReference type="NCBI Taxonomy" id="1124743"/>
    <lineage>
        <taxon>Bacteria</taxon>
        <taxon>Bacillati</taxon>
        <taxon>Actinomycetota</taxon>
        <taxon>Actinomycetes</taxon>
        <taxon>Propionibacteriales</taxon>
        <taxon>Kribbellaceae</taxon>
        <taxon>Kribbella</taxon>
    </lineage>
</organism>
<evidence type="ECO:0000313" key="2">
    <source>
        <dbReference type="Proteomes" id="UP000292346"/>
    </source>
</evidence>
<proteinExistence type="predicted"/>
<accession>A0A4R0HW94</accession>
<dbReference type="AlphaFoldDB" id="A0A4R0HW94"/>
<dbReference type="SUPFAM" id="SSF55961">
    <property type="entry name" value="Bet v1-like"/>
    <property type="match status" value="1"/>
</dbReference>